<keyword evidence="2" id="KW-0645">Protease</keyword>
<evidence type="ECO:0000313" key="6">
    <source>
        <dbReference type="Proteomes" id="UP001501599"/>
    </source>
</evidence>
<evidence type="ECO:0000256" key="2">
    <source>
        <dbReference type="ARBA" id="ARBA00022670"/>
    </source>
</evidence>
<evidence type="ECO:0000256" key="3">
    <source>
        <dbReference type="ARBA" id="ARBA00022801"/>
    </source>
</evidence>
<dbReference type="InterPro" id="IPR005320">
    <property type="entry name" value="Peptidase_S51"/>
</dbReference>
<gene>
    <name evidence="5" type="ORF">GCM10009846_01750</name>
</gene>
<comment type="similarity">
    <text evidence="1">Belongs to the peptidase S51 family.</text>
</comment>
<dbReference type="InterPro" id="IPR029062">
    <property type="entry name" value="Class_I_gatase-like"/>
</dbReference>
<protein>
    <submittedName>
        <fullName evidence="5">Peptidase E</fullName>
    </submittedName>
</protein>
<name>A0ABP5M959_9MICO</name>
<dbReference type="SUPFAM" id="SSF52317">
    <property type="entry name" value="Class I glutamine amidotransferase-like"/>
    <property type="match status" value="1"/>
</dbReference>
<evidence type="ECO:0000256" key="4">
    <source>
        <dbReference type="ARBA" id="ARBA00022825"/>
    </source>
</evidence>
<keyword evidence="4" id="KW-0720">Serine protease</keyword>
<comment type="caution">
    <text evidence="5">The sequence shown here is derived from an EMBL/GenBank/DDBJ whole genome shotgun (WGS) entry which is preliminary data.</text>
</comment>
<accession>A0ABP5M959</accession>
<dbReference type="Pfam" id="PF03575">
    <property type="entry name" value="Peptidase_S51"/>
    <property type="match status" value="1"/>
</dbReference>
<evidence type="ECO:0000313" key="5">
    <source>
        <dbReference type="EMBL" id="GAA2170641.1"/>
    </source>
</evidence>
<keyword evidence="3" id="KW-0378">Hydrolase</keyword>
<organism evidence="5 6">
    <name type="scientific">Agrococcus versicolor</name>
    <dbReference type="NCBI Taxonomy" id="501482"/>
    <lineage>
        <taxon>Bacteria</taxon>
        <taxon>Bacillati</taxon>
        <taxon>Actinomycetota</taxon>
        <taxon>Actinomycetes</taxon>
        <taxon>Micrococcales</taxon>
        <taxon>Microbacteriaceae</taxon>
        <taxon>Agrococcus</taxon>
    </lineage>
</organism>
<dbReference type="Gene3D" id="3.40.50.880">
    <property type="match status" value="1"/>
</dbReference>
<sequence length="224" mass="23854">MRYLLTSAGVTNDTVRAALDSTLPRPVAQCSALVIPTAGHWFDASIAADLVTGAHGGPFANLGWGSLGVLELTALPTIPEEAWLPRLRSTDVLLVGGGDPTYLAGWMRRSGFLDALSSLRDDVVYAGLSAGSQAVGASLGLSYNGRRLDPEGPEAPLGLVDLAIYPHLEDPEMDDTRLAAIAAWARDVPCDTYAIDDETAVVWVDGVVEVVSEGRWERIRGTRR</sequence>
<dbReference type="Proteomes" id="UP001501599">
    <property type="component" value="Unassembled WGS sequence"/>
</dbReference>
<dbReference type="RefSeq" id="WP_344339357.1">
    <property type="nucleotide sequence ID" value="NZ_BAAAQT010000001.1"/>
</dbReference>
<keyword evidence="6" id="KW-1185">Reference proteome</keyword>
<proteinExistence type="inferred from homology"/>
<evidence type="ECO:0000256" key="1">
    <source>
        <dbReference type="ARBA" id="ARBA00006534"/>
    </source>
</evidence>
<reference evidence="6" key="1">
    <citation type="journal article" date="2019" name="Int. J. Syst. Evol. Microbiol.">
        <title>The Global Catalogue of Microorganisms (GCM) 10K type strain sequencing project: providing services to taxonomists for standard genome sequencing and annotation.</title>
        <authorList>
            <consortium name="The Broad Institute Genomics Platform"/>
            <consortium name="The Broad Institute Genome Sequencing Center for Infectious Disease"/>
            <person name="Wu L."/>
            <person name="Ma J."/>
        </authorList>
    </citation>
    <scope>NUCLEOTIDE SEQUENCE [LARGE SCALE GENOMIC DNA]</scope>
    <source>
        <strain evidence="6">JCM 16026</strain>
    </source>
</reference>
<dbReference type="EMBL" id="BAAAQT010000001">
    <property type="protein sequence ID" value="GAA2170641.1"/>
    <property type="molecule type" value="Genomic_DNA"/>
</dbReference>